<dbReference type="PANTHER" id="PTHR11364:SF27">
    <property type="entry name" value="SULFURTRANSFERASE"/>
    <property type="match status" value="1"/>
</dbReference>
<dbReference type="GO" id="GO:0016784">
    <property type="term" value="F:3-mercaptopyruvate sulfurtransferase activity"/>
    <property type="evidence" value="ECO:0007669"/>
    <property type="project" value="UniProtKB-EC"/>
</dbReference>
<dbReference type="EC" id="2.8.1.2" evidence="5"/>
<evidence type="ECO:0000259" key="4">
    <source>
        <dbReference type="PROSITE" id="PS50206"/>
    </source>
</evidence>
<dbReference type="Pfam" id="PF00581">
    <property type="entry name" value="Rhodanese"/>
    <property type="match status" value="2"/>
</dbReference>
<keyword evidence="1 5" id="KW-0808">Transferase</keyword>
<dbReference type="CDD" id="cd01448">
    <property type="entry name" value="TST_Repeat_1"/>
    <property type="match status" value="1"/>
</dbReference>
<dbReference type="EMBL" id="JANFVX010000038">
    <property type="protein sequence ID" value="MCW0346508.1"/>
    <property type="molecule type" value="Genomic_DNA"/>
</dbReference>
<reference evidence="5" key="1">
    <citation type="submission" date="2022-06" db="EMBL/GenBank/DDBJ databases">
        <title>Dynamics of rice microbiomes reveals core vertical transmitted seed endophytes.</title>
        <authorList>
            <person name="Liao K."/>
            <person name="Zhang X."/>
        </authorList>
    </citation>
    <scope>NUCLEOTIDE SEQUENCE</scope>
    <source>
        <strain evidence="5">JT1-17</strain>
    </source>
</reference>
<dbReference type="RefSeq" id="WP_028722018.1">
    <property type="nucleotide sequence ID" value="NZ_CP099542.1"/>
</dbReference>
<dbReference type="GO" id="GO:0004792">
    <property type="term" value="F:thiosulfate-cyanide sulfurtransferase activity"/>
    <property type="evidence" value="ECO:0007669"/>
    <property type="project" value="TreeGrafter"/>
</dbReference>
<dbReference type="AlphaFoldDB" id="A0AAJ1D3D3"/>
<feature type="domain" description="Rhodanese" evidence="4">
    <location>
        <begin position="41"/>
        <end position="130"/>
    </location>
</feature>
<organism evidence="5 6">
    <name type="scientific">Pantoea ananas</name>
    <name type="common">Erwinia uredovora</name>
    <dbReference type="NCBI Taxonomy" id="553"/>
    <lineage>
        <taxon>Bacteria</taxon>
        <taxon>Pseudomonadati</taxon>
        <taxon>Pseudomonadota</taxon>
        <taxon>Gammaproteobacteria</taxon>
        <taxon>Enterobacterales</taxon>
        <taxon>Erwiniaceae</taxon>
        <taxon>Pantoea</taxon>
    </lineage>
</organism>
<evidence type="ECO:0000256" key="1">
    <source>
        <dbReference type="ARBA" id="ARBA00022679"/>
    </source>
</evidence>
<keyword evidence="3" id="KW-1133">Transmembrane helix</keyword>
<dbReference type="SMART" id="SM00450">
    <property type="entry name" value="RHOD"/>
    <property type="match status" value="2"/>
</dbReference>
<dbReference type="InterPro" id="IPR036873">
    <property type="entry name" value="Rhodanese-like_dom_sf"/>
</dbReference>
<dbReference type="SUPFAM" id="SSF52821">
    <property type="entry name" value="Rhodanese/Cell cycle control phosphatase"/>
    <property type="match status" value="2"/>
</dbReference>
<evidence type="ECO:0000313" key="6">
    <source>
        <dbReference type="Proteomes" id="UP001208888"/>
    </source>
</evidence>
<comment type="caution">
    <text evidence="5">The sequence shown here is derived from an EMBL/GenBank/DDBJ whole genome shotgun (WGS) entry which is preliminary data.</text>
</comment>
<dbReference type="FunFam" id="3.40.250.10:FF:000001">
    <property type="entry name" value="Sulfurtransferase"/>
    <property type="match status" value="1"/>
</dbReference>
<evidence type="ECO:0000313" key="5">
    <source>
        <dbReference type="EMBL" id="MCW0346508.1"/>
    </source>
</evidence>
<feature type="transmembrane region" description="Helical" evidence="3">
    <location>
        <begin position="230"/>
        <end position="250"/>
    </location>
</feature>
<dbReference type="CDD" id="cd01449">
    <property type="entry name" value="TST_Repeat_2"/>
    <property type="match status" value="1"/>
</dbReference>
<keyword evidence="3" id="KW-0472">Membrane</keyword>
<feature type="domain" description="Rhodanese" evidence="4">
    <location>
        <begin position="161"/>
        <end position="274"/>
    </location>
</feature>
<dbReference type="PROSITE" id="PS50206">
    <property type="entry name" value="RHODANESE_3"/>
    <property type="match status" value="2"/>
</dbReference>
<dbReference type="InterPro" id="IPR045078">
    <property type="entry name" value="TST/MPST-like"/>
</dbReference>
<evidence type="ECO:0000256" key="3">
    <source>
        <dbReference type="SAM" id="Phobius"/>
    </source>
</evidence>
<dbReference type="Gene3D" id="3.40.250.10">
    <property type="entry name" value="Rhodanese-like domain"/>
    <property type="match status" value="2"/>
</dbReference>
<protein>
    <submittedName>
        <fullName evidence="5">3-mercaptopyruvate sulfurtransferase</fullName>
        <ecNumber evidence="5">2.8.1.2</ecNumber>
    </submittedName>
</protein>
<name>A0AAJ1D3D3_PANAN</name>
<gene>
    <name evidence="5" type="ORF">NB703_004601</name>
</gene>
<sequence length="278" mass="30622">MKILVSPQWVVDMQPSKEILILDATLKKTMNMTGENKKEVIPGAVYFDLDNVFSDQYSELPHTFPSFSYMSAKLGAIGLTPHTKVVVYDQQGIYSAPRVWWMLKVMGVEEVYILDGGVPAWKEAGFAVCENHTLPVASEAKHFPAQSEYMVDKRAVLSNINTHQFVIVDARPAARFNGVQAEPRAGLRCGHIPGSVNIPFTEVLAEGKYKSRDFLSALFDRQGLSPKKSLVFSCGSGVTACIVLIAAYIAGFNHLKVYDGSWAEWGADGALPVQSYQV</sequence>
<keyword evidence="2" id="KW-0677">Repeat</keyword>
<evidence type="ECO:0000256" key="2">
    <source>
        <dbReference type="ARBA" id="ARBA00022737"/>
    </source>
</evidence>
<dbReference type="Proteomes" id="UP001208888">
    <property type="component" value="Unassembled WGS sequence"/>
</dbReference>
<dbReference type="InterPro" id="IPR001763">
    <property type="entry name" value="Rhodanese-like_dom"/>
</dbReference>
<keyword evidence="3" id="KW-0812">Transmembrane</keyword>
<dbReference type="PANTHER" id="PTHR11364">
    <property type="entry name" value="THIOSULFATE SULFERTANSFERASE"/>
    <property type="match status" value="1"/>
</dbReference>
<proteinExistence type="predicted"/>
<accession>A0AAJ1D3D3</accession>